<proteinExistence type="predicted"/>
<feature type="transmembrane region" description="Helical" evidence="7">
    <location>
        <begin position="132"/>
        <end position="152"/>
    </location>
</feature>
<dbReference type="PANTHER" id="PTHR43652">
    <property type="entry name" value="BASIC AMINO ACID ANTIPORTER YFCC-RELATED"/>
    <property type="match status" value="1"/>
</dbReference>
<dbReference type="EMBL" id="JAUSUL010000004">
    <property type="protein sequence ID" value="MDQ0317083.1"/>
    <property type="molecule type" value="Genomic_DNA"/>
</dbReference>
<dbReference type="SUPFAM" id="SSF116726">
    <property type="entry name" value="TrkA C-terminal domain-like"/>
    <property type="match status" value="2"/>
</dbReference>
<feature type="transmembrane region" description="Helical" evidence="7">
    <location>
        <begin position="474"/>
        <end position="494"/>
    </location>
</feature>
<evidence type="ECO:0000259" key="8">
    <source>
        <dbReference type="PROSITE" id="PS51202"/>
    </source>
</evidence>
<feature type="transmembrane region" description="Helical" evidence="7">
    <location>
        <begin position="444"/>
        <end position="462"/>
    </location>
</feature>
<evidence type="ECO:0000256" key="1">
    <source>
        <dbReference type="ARBA" id="ARBA00004141"/>
    </source>
</evidence>
<dbReference type="AlphaFoldDB" id="A0AAE4AU70"/>
<dbReference type="InterPro" id="IPR051679">
    <property type="entry name" value="DASS-Related_Transporters"/>
</dbReference>
<evidence type="ECO:0000256" key="4">
    <source>
        <dbReference type="ARBA" id="ARBA00022737"/>
    </source>
</evidence>
<feature type="transmembrane region" description="Helical" evidence="7">
    <location>
        <begin position="172"/>
        <end position="195"/>
    </location>
</feature>
<feature type="transmembrane region" description="Helical" evidence="7">
    <location>
        <begin position="567"/>
        <end position="587"/>
    </location>
</feature>
<feature type="domain" description="RCK C-terminal" evidence="8">
    <location>
        <begin position="297"/>
        <end position="381"/>
    </location>
</feature>
<dbReference type="Pfam" id="PF03600">
    <property type="entry name" value="CitMHS"/>
    <property type="match status" value="1"/>
</dbReference>
<feature type="transmembrane region" description="Helical" evidence="7">
    <location>
        <begin position="100"/>
        <end position="120"/>
    </location>
</feature>
<accession>A0AAE4AU70</accession>
<evidence type="ECO:0000256" key="3">
    <source>
        <dbReference type="ARBA" id="ARBA00022692"/>
    </source>
</evidence>
<keyword evidence="4" id="KW-0677">Repeat</keyword>
<organism evidence="9 10">
    <name type="scientific">Amorphus orientalis</name>
    <dbReference type="NCBI Taxonomy" id="649198"/>
    <lineage>
        <taxon>Bacteria</taxon>
        <taxon>Pseudomonadati</taxon>
        <taxon>Pseudomonadota</taxon>
        <taxon>Alphaproteobacteria</taxon>
        <taxon>Hyphomicrobiales</taxon>
        <taxon>Amorphaceae</taxon>
        <taxon>Amorphus</taxon>
    </lineage>
</organism>
<dbReference type="RefSeq" id="WP_306886980.1">
    <property type="nucleotide sequence ID" value="NZ_JAUSUL010000004.1"/>
</dbReference>
<feature type="transmembrane region" description="Helical" evidence="7">
    <location>
        <begin position="399"/>
        <end position="432"/>
    </location>
</feature>
<evidence type="ECO:0000313" key="9">
    <source>
        <dbReference type="EMBL" id="MDQ0317083.1"/>
    </source>
</evidence>
<dbReference type="GO" id="GO:0008324">
    <property type="term" value="F:monoatomic cation transmembrane transporter activity"/>
    <property type="evidence" value="ECO:0007669"/>
    <property type="project" value="InterPro"/>
</dbReference>
<evidence type="ECO:0000256" key="7">
    <source>
        <dbReference type="SAM" id="Phobius"/>
    </source>
</evidence>
<name>A0AAE4AU70_9HYPH</name>
<keyword evidence="5 7" id="KW-1133">Transmembrane helix</keyword>
<feature type="domain" description="RCK C-terminal" evidence="8">
    <location>
        <begin position="206"/>
        <end position="291"/>
    </location>
</feature>
<dbReference type="Pfam" id="PF02080">
    <property type="entry name" value="TrkA_C"/>
    <property type="match status" value="2"/>
</dbReference>
<comment type="caution">
    <text evidence="9">The sequence shown here is derived from an EMBL/GenBank/DDBJ whole genome shotgun (WGS) entry which is preliminary data.</text>
</comment>
<keyword evidence="6 7" id="KW-0472">Membrane</keyword>
<evidence type="ECO:0000256" key="2">
    <source>
        <dbReference type="ARBA" id="ARBA00022448"/>
    </source>
</evidence>
<evidence type="ECO:0000256" key="5">
    <source>
        <dbReference type="ARBA" id="ARBA00022989"/>
    </source>
</evidence>
<dbReference type="PROSITE" id="PS01271">
    <property type="entry name" value="NA_SULFATE"/>
    <property type="match status" value="1"/>
</dbReference>
<gene>
    <name evidence="9" type="ORF">J2S73_003560</name>
</gene>
<dbReference type="PROSITE" id="PS51202">
    <property type="entry name" value="RCK_C"/>
    <property type="match status" value="2"/>
</dbReference>
<dbReference type="PANTHER" id="PTHR43652:SF2">
    <property type="entry name" value="BASIC AMINO ACID ANTIPORTER YFCC-RELATED"/>
    <property type="match status" value="1"/>
</dbReference>
<reference evidence="9" key="1">
    <citation type="submission" date="2023-07" db="EMBL/GenBank/DDBJ databases">
        <title>Genomic Encyclopedia of Type Strains, Phase IV (KMG-IV): sequencing the most valuable type-strain genomes for metagenomic binning, comparative biology and taxonomic classification.</title>
        <authorList>
            <person name="Goeker M."/>
        </authorList>
    </citation>
    <scope>NUCLEOTIDE SEQUENCE</scope>
    <source>
        <strain evidence="9">DSM 21202</strain>
    </source>
</reference>
<dbReference type="InterPro" id="IPR031312">
    <property type="entry name" value="Na/sul_symport_CS"/>
</dbReference>
<dbReference type="InterPro" id="IPR004680">
    <property type="entry name" value="Cit_transptr-like_dom"/>
</dbReference>
<feature type="transmembrane region" description="Helical" evidence="7">
    <location>
        <begin position="5"/>
        <end position="22"/>
    </location>
</feature>
<feature type="transmembrane region" description="Helical" evidence="7">
    <location>
        <begin position="56"/>
        <end position="80"/>
    </location>
</feature>
<keyword evidence="2" id="KW-0813">Transport</keyword>
<dbReference type="Proteomes" id="UP001229244">
    <property type="component" value="Unassembled WGS sequence"/>
</dbReference>
<sequence length="589" mass="61842">MSYQLTALFALFVAVFAFLIWGRFRYDLVAFAALVIGVIIGAVPTDVAFTGFGHPATLIVALVLVVSRGLVNAGAIAYLARLVRRSGDSIPRHVATIGGIGALLSAFINNVAALALLMPVDLEAAKRASRPASDTLMALSFATILGGLVTMIGTPPNIIVAQYRATVEGAPFSMFDFTPVGLVCAGVGLAFIALIGRRLVPHREGLSPDPLSAINDYFGELEVQEGSKSIGRQVSELDAKAQENEARILGLVRNGKNLPGRALAAEIEEGDLLLVEGSPEALDRLRSEEELSIVGSNVIEDIGGGDMTLVEAVVTREGRAEGRSVAQIGLLHNHGVSLLGVSRQGKRIYGRVPGLRLRAGDILLLYGPAERMDDVVAWLGTLPLAERGLNVTQGHRAWLAAGLFGIAVGCASFGIIDLAIALAAVAVLYVVLDIVPIREVYDHIEWPVIVLLGSMIPLGAALEEAGGTALIAEWIVAGTQGLPAAAILAVVMIVTMTLSDVLNNTATAVVAAPTGYEIATRLDVSPDPFLMAVAVAASCAFLTPIGHKNNTLVLGPGGYQFGDYWRMGLPLEILIVAVGVPAILTFWPL</sequence>
<feature type="transmembrane region" description="Helical" evidence="7">
    <location>
        <begin position="28"/>
        <end position="49"/>
    </location>
</feature>
<dbReference type="GO" id="GO:0006813">
    <property type="term" value="P:potassium ion transport"/>
    <property type="evidence" value="ECO:0007669"/>
    <property type="project" value="InterPro"/>
</dbReference>
<dbReference type="Gene3D" id="3.30.70.1450">
    <property type="entry name" value="Regulator of K+ conductance, C-terminal domain"/>
    <property type="match status" value="2"/>
</dbReference>
<protein>
    <submittedName>
        <fullName evidence="9">Di/tricarboxylate transporter</fullName>
    </submittedName>
</protein>
<dbReference type="GO" id="GO:0005886">
    <property type="term" value="C:plasma membrane"/>
    <property type="evidence" value="ECO:0007669"/>
    <property type="project" value="TreeGrafter"/>
</dbReference>
<feature type="transmembrane region" description="Helical" evidence="7">
    <location>
        <begin position="529"/>
        <end position="546"/>
    </location>
</feature>
<keyword evidence="3 7" id="KW-0812">Transmembrane</keyword>
<evidence type="ECO:0000256" key="6">
    <source>
        <dbReference type="ARBA" id="ARBA00023136"/>
    </source>
</evidence>
<evidence type="ECO:0000313" key="10">
    <source>
        <dbReference type="Proteomes" id="UP001229244"/>
    </source>
</evidence>
<comment type="subcellular location">
    <subcellularLocation>
        <location evidence="1">Membrane</location>
        <topology evidence="1">Multi-pass membrane protein</topology>
    </subcellularLocation>
</comment>
<keyword evidence="10" id="KW-1185">Reference proteome</keyword>
<dbReference type="InterPro" id="IPR006037">
    <property type="entry name" value="RCK_C"/>
</dbReference>
<dbReference type="InterPro" id="IPR036721">
    <property type="entry name" value="RCK_C_sf"/>
</dbReference>